<dbReference type="AlphaFoldDB" id="A0A9R1CUB3"/>
<reference evidence="2" key="1">
    <citation type="journal article" date="2023" name="Front. Microbiol.">
        <title>Genomic-based phylogenetic and metabolic analyses of the genus Natronomonas, and description of Natronomonas aquatica sp. nov.</title>
        <authorList>
            <person name="Garcia-Roldan A."/>
            <person name="Duran-Viseras A."/>
            <person name="de la Haba R.R."/>
            <person name="Corral P."/>
            <person name="Sanchez-Porro C."/>
            <person name="Ventosa A."/>
        </authorList>
    </citation>
    <scope>NUCLEOTIDE SEQUENCE</scope>
    <source>
        <strain evidence="2">F2-12</strain>
    </source>
</reference>
<keyword evidence="2" id="KW-0436">Ligase</keyword>
<dbReference type="PROSITE" id="PS51733">
    <property type="entry name" value="BPL_LPL_CATALYTIC"/>
    <property type="match status" value="1"/>
</dbReference>
<protein>
    <submittedName>
        <fullName evidence="2">Lipoate--protein ligase family protein</fullName>
    </submittedName>
</protein>
<dbReference type="Pfam" id="PF21948">
    <property type="entry name" value="LplA-B_cat"/>
    <property type="match status" value="1"/>
</dbReference>
<keyword evidence="3" id="KW-1185">Reference proteome</keyword>
<dbReference type="RefSeq" id="WP_256030074.1">
    <property type="nucleotide sequence ID" value="NZ_JAHLKM010000016.1"/>
</dbReference>
<dbReference type="InterPro" id="IPR045864">
    <property type="entry name" value="aa-tRNA-synth_II/BPL/LPL"/>
</dbReference>
<dbReference type="InterPro" id="IPR004143">
    <property type="entry name" value="BPL_LPL_catalytic"/>
</dbReference>
<evidence type="ECO:0000259" key="1">
    <source>
        <dbReference type="PROSITE" id="PS51733"/>
    </source>
</evidence>
<proteinExistence type="predicted"/>
<dbReference type="Gene3D" id="3.30.930.10">
    <property type="entry name" value="Bira Bifunctional Protein, Domain 2"/>
    <property type="match status" value="1"/>
</dbReference>
<evidence type="ECO:0000313" key="3">
    <source>
        <dbReference type="Proteomes" id="UP001139494"/>
    </source>
</evidence>
<name>A0A9R1CUB3_9EURY</name>
<accession>A0A9R1CUB3</accession>
<dbReference type="GO" id="GO:0016874">
    <property type="term" value="F:ligase activity"/>
    <property type="evidence" value="ECO:0007669"/>
    <property type="project" value="UniProtKB-KW"/>
</dbReference>
<comment type="caution">
    <text evidence="2">The sequence shown here is derived from an EMBL/GenBank/DDBJ whole genome shotgun (WGS) entry which is preliminary data.</text>
</comment>
<dbReference type="SUPFAM" id="SSF55681">
    <property type="entry name" value="Class II aaRS and biotin synthetases"/>
    <property type="match status" value="1"/>
</dbReference>
<dbReference type="EMBL" id="JAHLKM010000016">
    <property type="protein sequence ID" value="MCQ4334040.1"/>
    <property type="molecule type" value="Genomic_DNA"/>
</dbReference>
<organism evidence="2 3">
    <name type="scientific">Natronomonas aquatica</name>
    <dbReference type="NCBI Taxonomy" id="2841590"/>
    <lineage>
        <taxon>Archaea</taxon>
        <taxon>Methanobacteriati</taxon>
        <taxon>Methanobacteriota</taxon>
        <taxon>Stenosarchaea group</taxon>
        <taxon>Halobacteria</taxon>
        <taxon>Halobacteriales</taxon>
        <taxon>Natronomonadaceae</taxon>
        <taxon>Natronomonas</taxon>
    </lineage>
</organism>
<evidence type="ECO:0000313" key="2">
    <source>
        <dbReference type="EMBL" id="MCQ4334040.1"/>
    </source>
</evidence>
<dbReference type="Proteomes" id="UP001139494">
    <property type="component" value="Unassembled WGS sequence"/>
</dbReference>
<sequence>MYVVRGSLSDVDDDRRVTRQLVSTAERTDEPTLRVWMPPRQIAFGRRDSAADGYERARETAAERGYTPVERSVGGSAVAYTGSTVAFALAVPTAGGRGGIEDRYREATSTLGHALETAGATVARGEPDRSFCPGKHSLQGDGKIAGIAQRVRRESALIGGCVLASESDERAVATVLDPVYTALGVPFDPESVGSVEGAGGTADPERVIEAVETEFIDGREIAPLSADEVLEDDRP</sequence>
<gene>
    <name evidence="2" type="ORF">KM295_11235</name>
</gene>
<feature type="domain" description="BPL/LPL catalytic" evidence="1">
    <location>
        <begin position="27"/>
        <end position="223"/>
    </location>
</feature>